<protein>
    <submittedName>
        <fullName evidence="2">Uncharacterized protein</fullName>
    </submittedName>
</protein>
<comment type="caution">
    <text evidence="2">The sequence shown here is derived from an EMBL/GenBank/DDBJ whole genome shotgun (WGS) entry which is preliminary data.</text>
</comment>
<accession>A0A1J4K5C3</accession>
<dbReference type="InterPro" id="IPR010736">
    <property type="entry name" value="SHIPPO-rpt"/>
</dbReference>
<dbReference type="Proteomes" id="UP000179807">
    <property type="component" value="Unassembled WGS sequence"/>
</dbReference>
<proteinExistence type="predicted"/>
<dbReference type="VEuPathDB" id="TrichDB:TRFO_27553"/>
<keyword evidence="3" id="KW-1185">Reference proteome</keyword>
<dbReference type="AlphaFoldDB" id="A0A1J4K5C3"/>
<organism evidence="2 3">
    <name type="scientific">Tritrichomonas foetus</name>
    <dbReference type="NCBI Taxonomy" id="1144522"/>
    <lineage>
        <taxon>Eukaryota</taxon>
        <taxon>Metamonada</taxon>
        <taxon>Parabasalia</taxon>
        <taxon>Tritrichomonadida</taxon>
        <taxon>Tritrichomonadidae</taxon>
        <taxon>Tritrichomonas</taxon>
    </lineage>
</organism>
<dbReference type="EMBL" id="MLAK01000778">
    <property type="protein sequence ID" value="OHT04878.1"/>
    <property type="molecule type" value="Genomic_DNA"/>
</dbReference>
<evidence type="ECO:0000256" key="1">
    <source>
        <dbReference type="SAM" id="MobiDB-lite"/>
    </source>
</evidence>
<evidence type="ECO:0000313" key="3">
    <source>
        <dbReference type="Proteomes" id="UP000179807"/>
    </source>
</evidence>
<dbReference type="GeneID" id="94840331"/>
<dbReference type="RefSeq" id="XP_068358014.1">
    <property type="nucleotide sequence ID" value="XM_068505627.1"/>
</dbReference>
<reference evidence="2" key="1">
    <citation type="submission" date="2016-10" db="EMBL/GenBank/DDBJ databases">
        <authorList>
            <person name="Benchimol M."/>
            <person name="Almeida L.G."/>
            <person name="Vasconcelos A.T."/>
            <person name="Perreira-Neves A."/>
            <person name="Rosa I.A."/>
            <person name="Tasca T."/>
            <person name="Bogo M.R."/>
            <person name="de Souza W."/>
        </authorList>
    </citation>
    <scope>NUCLEOTIDE SEQUENCE [LARGE SCALE GENOMIC DNA]</scope>
    <source>
        <strain evidence="2">K</strain>
    </source>
</reference>
<dbReference type="Pfam" id="PF07004">
    <property type="entry name" value="SHIPPO-rpt"/>
    <property type="match status" value="2"/>
</dbReference>
<gene>
    <name evidence="2" type="ORF">TRFO_27553</name>
</gene>
<sequence length="282" mass="32522">MNSNHSTGDANCVIYARRSISSSYNRYERLNYKPRIIINNNKNHASTPGPGFYNVPDSSINKNKTHHIQSRTPNTYPTDAVDVTFHDVKLQHNLRLCSSIGSRKKLKYFDNPKTPGPSMPQPETLPKNPIIIGLKLKAIEDTTLPGPASYCIKENIKPNLVVSMKNDKTKRESFFTSKSEPGPGPGTYNPYPEIQRPKRWASKLRNVKSIPVAQLKRTLKKKKEELEYQESLKQQENIYHVSFNESTDDNSEQVNEYFEHDFQEQYDDDFYDNYNDITTIKE</sequence>
<name>A0A1J4K5C3_9EUKA</name>
<feature type="region of interest" description="Disordered" evidence="1">
    <location>
        <begin position="174"/>
        <end position="194"/>
    </location>
</feature>
<evidence type="ECO:0000313" key="2">
    <source>
        <dbReference type="EMBL" id="OHT04878.1"/>
    </source>
</evidence>